<keyword evidence="6" id="KW-0808">Transferase</keyword>
<dbReference type="SUPFAM" id="SSF53448">
    <property type="entry name" value="Nucleotide-diphospho-sugar transferases"/>
    <property type="match status" value="1"/>
</dbReference>
<dbReference type="Pfam" id="PF01501">
    <property type="entry name" value="Glyco_transf_8"/>
    <property type="match status" value="1"/>
</dbReference>
<evidence type="ECO:0000256" key="2">
    <source>
        <dbReference type="ARBA" id="ARBA00006351"/>
    </source>
</evidence>
<dbReference type="AlphaFoldDB" id="A0A9E7K8F4"/>
<reference evidence="6" key="1">
    <citation type="submission" date="2022-05" db="EMBL/GenBank/DDBJ databases">
        <title>The Musa troglodytarum L. genome provides insights into the mechanism of non-climacteric behaviour and enrichment of carotenoids.</title>
        <authorList>
            <person name="Wang J."/>
        </authorList>
    </citation>
    <scope>NUCLEOTIDE SEQUENCE</scope>
    <source>
        <tissue evidence="6">Leaf</tissue>
    </source>
</reference>
<dbReference type="Gene3D" id="3.90.550.10">
    <property type="entry name" value="Spore Coat Polysaccharide Biosynthesis Protein SpsA, Chain A"/>
    <property type="match status" value="1"/>
</dbReference>
<evidence type="ECO:0000256" key="1">
    <source>
        <dbReference type="ARBA" id="ARBA00004877"/>
    </source>
</evidence>
<keyword evidence="7" id="KW-1185">Reference proteome</keyword>
<protein>
    <recommendedName>
        <fullName evidence="4">Hexosyltransferase</fullName>
        <ecNumber evidence="4">2.4.1.-</ecNumber>
    </recommendedName>
</protein>
<keyword evidence="3 4" id="KW-0328">Glycosyltransferase</keyword>
<dbReference type="InterPro" id="IPR029044">
    <property type="entry name" value="Nucleotide-diphossugar_trans"/>
</dbReference>
<evidence type="ECO:0000256" key="4">
    <source>
        <dbReference type="RuleBase" id="RU362027"/>
    </source>
</evidence>
<dbReference type="GO" id="GO:0071555">
    <property type="term" value="P:cell wall organization"/>
    <property type="evidence" value="ECO:0007669"/>
    <property type="project" value="UniProtKB-KW"/>
</dbReference>
<comment type="pathway">
    <text evidence="1 4">Glycan metabolism; pectin biosynthesis.</text>
</comment>
<accession>A0A9E7K8F4</accession>
<evidence type="ECO:0000313" key="7">
    <source>
        <dbReference type="Proteomes" id="UP001055439"/>
    </source>
</evidence>
<evidence type="ECO:0000256" key="5">
    <source>
        <dbReference type="SAM" id="MobiDB-lite"/>
    </source>
</evidence>
<keyword evidence="4" id="KW-0961">Cell wall biogenesis/degradation</keyword>
<gene>
    <name evidence="6" type="ORF">MUK42_20871</name>
</gene>
<dbReference type="Pfam" id="PF25557">
    <property type="entry name" value="GAUT_1"/>
    <property type="match status" value="1"/>
</dbReference>
<proteinExistence type="inferred from homology"/>
<comment type="subcellular location">
    <subcellularLocation>
        <location evidence="4">Golgi apparatus membrane</location>
        <topology evidence="4">Single-pass type II membrane protein</topology>
    </subcellularLocation>
</comment>
<dbReference type="PANTHER" id="PTHR32116:SF12">
    <property type="entry name" value="GALACTURONOSYLTRANSFERASE 7-RELATED"/>
    <property type="match status" value="1"/>
</dbReference>
<organism evidence="6 7">
    <name type="scientific">Musa troglodytarum</name>
    <name type="common">fe'i banana</name>
    <dbReference type="NCBI Taxonomy" id="320322"/>
    <lineage>
        <taxon>Eukaryota</taxon>
        <taxon>Viridiplantae</taxon>
        <taxon>Streptophyta</taxon>
        <taxon>Embryophyta</taxon>
        <taxon>Tracheophyta</taxon>
        <taxon>Spermatophyta</taxon>
        <taxon>Magnoliopsida</taxon>
        <taxon>Liliopsida</taxon>
        <taxon>Zingiberales</taxon>
        <taxon>Musaceae</taxon>
        <taxon>Musa</taxon>
    </lineage>
</organism>
<dbReference type="GO" id="GO:0047262">
    <property type="term" value="F:polygalacturonate 4-alpha-galacturonosyltransferase activity"/>
    <property type="evidence" value="ECO:0007669"/>
    <property type="project" value="InterPro"/>
</dbReference>
<dbReference type="EC" id="2.4.1.-" evidence="4"/>
<feature type="transmembrane region" description="Helical" evidence="4">
    <location>
        <begin position="21"/>
        <end position="42"/>
    </location>
</feature>
<evidence type="ECO:0000313" key="6">
    <source>
        <dbReference type="EMBL" id="URE08017.1"/>
    </source>
</evidence>
<keyword evidence="4" id="KW-0812">Transmembrane</keyword>
<name>A0A9E7K8F4_9LILI</name>
<dbReference type="Proteomes" id="UP001055439">
    <property type="component" value="Chromosome 5"/>
</dbReference>
<feature type="region of interest" description="Disordered" evidence="5">
    <location>
        <begin position="54"/>
        <end position="111"/>
    </location>
</feature>
<evidence type="ECO:0000256" key="3">
    <source>
        <dbReference type="ARBA" id="ARBA00022676"/>
    </source>
</evidence>
<dbReference type="Gene3D" id="3.30.1320.10">
    <property type="match status" value="1"/>
</dbReference>
<keyword evidence="4" id="KW-0472">Membrane</keyword>
<dbReference type="SUPFAM" id="SSF54565">
    <property type="entry name" value="Ribosomal protein S16"/>
    <property type="match status" value="1"/>
</dbReference>
<sequence>MRGFAAASAPPARRRWKRPAVAVLALVVVFSLLVPLAFLLGIHSHFPSVNVTFHEEKDTRSHRKSEDVTSQMKAYSTSQLAPSEPLPTLSARNNDSSTKNKFSSLPGDESGRPCQPKFGSYCLWSIENREAVKDSYVKRLKDQLFIARAYYPIIAKLHGQEKLTREIKQNIQDHEHMLMVAILDTDLPSVVGKKIDRMDQTIARAKTCTTDCNYPEKKLRQILDSTEDEANFHMMQSAFLYQLGVHTMPKSLHCLSMRLTVEYFKLSSRDMGHLQPSKTGVSKHSFEEATIHVINLEEHNLQNLKEGLVQLSLSEEFPSLKKVVVLDDDVVVQRDLSPLWSLDVEGKVNGAMEFCGVRLGQLQAYLGKNNHYATSCLDVWTKQKWREHNVTGMYLQLLQNLQTNGEVSWRAAALLASLLAFSNLIYPLEKKWILSGLGYDYGIGLRPGSLDKNPKMKREKIKLTAACQTKAKRKKSNRIENKNRSFMIDRPEQSVGDVKSISLKQTSFLEIRFVHMIEYRVKEIGFLLSFLRINTILIYPQKDIPKLKSFFLELEPYEEKNLLYVSEGGLFMYIYPNEPSIESLQLMFDPEEKGEIFEKWNQTYLNVPAILYFLEKGAQPTGTVYDILSKAEFFKEKTSRIHQQTRD</sequence>
<dbReference type="GO" id="GO:0000139">
    <property type="term" value="C:Golgi membrane"/>
    <property type="evidence" value="ECO:0007669"/>
    <property type="project" value="UniProtKB-SubCell"/>
</dbReference>
<dbReference type="PANTHER" id="PTHR32116">
    <property type="entry name" value="GALACTURONOSYLTRANSFERASE 4-RELATED"/>
    <property type="match status" value="1"/>
</dbReference>
<dbReference type="InterPro" id="IPR002495">
    <property type="entry name" value="Glyco_trans_8"/>
</dbReference>
<keyword evidence="4" id="KW-0333">Golgi apparatus</keyword>
<feature type="compositionally biased region" description="Polar residues" evidence="5">
    <location>
        <begin position="90"/>
        <end position="103"/>
    </location>
</feature>
<dbReference type="InterPro" id="IPR023803">
    <property type="entry name" value="Ribosomal_bS16_dom_sf"/>
</dbReference>
<keyword evidence="4" id="KW-1133">Transmembrane helix</keyword>
<comment type="similarity">
    <text evidence="2 4">Belongs to the glycosyltransferase 8 family.</text>
</comment>
<feature type="compositionally biased region" description="Polar residues" evidence="5">
    <location>
        <begin position="68"/>
        <end position="81"/>
    </location>
</feature>
<dbReference type="OrthoDB" id="411524at2759"/>
<feature type="compositionally biased region" description="Basic and acidic residues" evidence="5">
    <location>
        <begin position="54"/>
        <end position="67"/>
    </location>
</feature>
<dbReference type="InterPro" id="IPR029993">
    <property type="entry name" value="GAUT"/>
</dbReference>
<dbReference type="EMBL" id="CP097507">
    <property type="protein sequence ID" value="URE08017.1"/>
    <property type="molecule type" value="Genomic_DNA"/>
</dbReference>